<evidence type="ECO:0000259" key="8">
    <source>
        <dbReference type="Pfam" id="PF09335"/>
    </source>
</evidence>
<dbReference type="Pfam" id="PF09335">
    <property type="entry name" value="VTT_dom"/>
    <property type="match status" value="1"/>
</dbReference>
<comment type="similarity">
    <text evidence="2 7">Belongs to the DedA family.</text>
</comment>
<dbReference type="PANTHER" id="PTHR30353:SF0">
    <property type="entry name" value="TRANSMEMBRANE PROTEIN"/>
    <property type="match status" value="1"/>
</dbReference>
<evidence type="ECO:0000313" key="12">
    <source>
        <dbReference type="Proteomes" id="UP001520140"/>
    </source>
</evidence>
<evidence type="ECO:0000256" key="6">
    <source>
        <dbReference type="ARBA" id="ARBA00023136"/>
    </source>
</evidence>
<evidence type="ECO:0000256" key="2">
    <source>
        <dbReference type="ARBA" id="ARBA00010792"/>
    </source>
</evidence>
<dbReference type="RefSeq" id="WP_068106405.1">
    <property type="nucleotide sequence ID" value="NZ_FOJN01000009.1"/>
</dbReference>
<feature type="transmembrane region" description="Helical" evidence="7">
    <location>
        <begin position="152"/>
        <end position="175"/>
    </location>
</feature>
<comment type="subcellular location">
    <subcellularLocation>
        <location evidence="1 7">Cell membrane</location>
        <topology evidence="1 7">Multi-pass membrane protein</topology>
    </subcellularLocation>
</comment>
<evidence type="ECO:0000256" key="1">
    <source>
        <dbReference type="ARBA" id="ARBA00004651"/>
    </source>
</evidence>
<dbReference type="InterPro" id="IPR032818">
    <property type="entry name" value="DedA-like"/>
</dbReference>
<feature type="transmembrane region" description="Helical" evidence="7">
    <location>
        <begin position="20"/>
        <end position="44"/>
    </location>
</feature>
<accession>A0A1I0TSB3</accession>
<keyword evidence="6 7" id="KW-0472">Membrane</keyword>
<reference evidence="10 11" key="1">
    <citation type="submission" date="2016-10" db="EMBL/GenBank/DDBJ databases">
        <authorList>
            <person name="de Groot N.N."/>
        </authorList>
    </citation>
    <scope>NUCLEOTIDE SEQUENCE [LARGE SCALE GENOMIC DNA]</scope>
    <source>
        <strain evidence="10 11">DSM 44908</strain>
    </source>
</reference>
<sequence length="223" mass="24363">MTHDVLASGGLGFLESAGPALVWLIVVSFVFLECAVILGLFLPGDSLLITAGIGLAGHASGVSHVWALSLGAFLAAIVGNQVGYVIGKRTGHRLVARKNGKYINVENLEKVNRLLERHGFWAVLVARWIPWVRTLCPMVAGAGNMNHRRYTIASTLGALIWAPVLLLLGFYFGSWLDRVPWLFPTVLTLMIVSIVLGTAFGIYQYRKEMRRPAVTTEVHDIDA</sequence>
<keyword evidence="3 7" id="KW-1003">Cell membrane</keyword>
<dbReference type="GO" id="GO:0005886">
    <property type="term" value="C:plasma membrane"/>
    <property type="evidence" value="ECO:0007669"/>
    <property type="project" value="UniProtKB-SubCell"/>
</dbReference>
<evidence type="ECO:0000313" key="9">
    <source>
        <dbReference type="EMBL" id="MBY6322144.1"/>
    </source>
</evidence>
<dbReference type="Proteomes" id="UP001520140">
    <property type="component" value="Unassembled WGS sequence"/>
</dbReference>
<feature type="transmembrane region" description="Helical" evidence="7">
    <location>
        <begin position="181"/>
        <end position="203"/>
    </location>
</feature>
<dbReference type="OrthoDB" id="9813426at2"/>
<reference evidence="9 12" key="2">
    <citation type="submission" date="2020-06" db="EMBL/GenBank/DDBJ databases">
        <title>Taxonomy, biology and ecology of Rhodococcus bacteria occurring in California pistachio and other woody hosts as revealed by genome sequence analyses.</title>
        <authorList>
            <person name="Gai Y."/>
            <person name="Riely B."/>
        </authorList>
    </citation>
    <scope>NUCLEOTIDE SEQUENCE [LARGE SCALE GENOMIC DNA]</scope>
    <source>
        <strain evidence="9 12">BP-284</strain>
    </source>
</reference>
<name>A0A1I0TSB3_9NOCA</name>
<feature type="domain" description="VTT" evidence="8">
    <location>
        <begin position="42"/>
        <end position="169"/>
    </location>
</feature>
<dbReference type="AlphaFoldDB" id="A0A1I0TSB3"/>
<dbReference type="GeneID" id="85486335"/>
<evidence type="ECO:0000256" key="7">
    <source>
        <dbReference type="RuleBase" id="RU367016"/>
    </source>
</evidence>
<keyword evidence="12" id="KW-1185">Reference proteome</keyword>
<evidence type="ECO:0000256" key="4">
    <source>
        <dbReference type="ARBA" id="ARBA00022692"/>
    </source>
</evidence>
<dbReference type="EMBL" id="JABUKG010000017">
    <property type="protein sequence ID" value="MBY6322144.1"/>
    <property type="molecule type" value="Genomic_DNA"/>
</dbReference>
<evidence type="ECO:0000256" key="3">
    <source>
        <dbReference type="ARBA" id="ARBA00022475"/>
    </source>
</evidence>
<keyword evidence="4 7" id="KW-0812">Transmembrane</keyword>
<organism evidence="10 11">
    <name type="scientific">Rhodococcoides kroppenstedtii</name>
    <dbReference type="NCBI Taxonomy" id="293050"/>
    <lineage>
        <taxon>Bacteria</taxon>
        <taxon>Bacillati</taxon>
        <taxon>Actinomycetota</taxon>
        <taxon>Actinomycetes</taxon>
        <taxon>Mycobacteriales</taxon>
        <taxon>Nocardiaceae</taxon>
        <taxon>Rhodococcoides</taxon>
    </lineage>
</organism>
<dbReference type="Proteomes" id="UP000182054">
    <property type="component" value="Unassembled WGS sequence"/>
</dbReference>
<protein>
    <submittedName>
        <fullName evidence="9">DedA family protein</fullName>
    </submittedName>
    <submittedName>
        <fullName evidence="10">Membrane-associated protein</fullName>
    </submittedName>
</protein>
<proteinExistence type="inferred from homology"/>
<dbReference type="PANTHER" id="PTHR30353">
    <property type="entry name" value="INNER MEMBRANE PROTEIN DEDA-RELATED"/>
    <property type="match status" value="1"/>
</dbReference>
<keyword evidence="5 7" id="KW-1133">Transmembrane helix</keyword>
<dbReference type="InterPro" id="IPR032816">
    <property type="entry name" value="VTT_dom"/>
</dbReference>
<dbReference type="EMBL" id="FOJN01000009">
    <property type="protein sequence ID" value="SFA54658.1"/>
    <property type="molecule type" value="Genomic_DNA"/>
</dbReference>
<gene>
    <name evidence="9" type="ORF">HQ605_15050</name>
    <name evidence="10" type="ORF">SAMN05444374_10968</name>
</gene>
<evidence type="ECO:0000313" key="11">
    <source>
        <dbReference type="Proteomes" id="UP000182054"/>
    </source>
</evidence>
<evidence type="ECO:0000313" key="10">
    <source>
        <dbReference type="EMBL" id="SFA54658.1"/>
    </source>
</evidence>
<feature type="transmembrane region" description="Helical" evidence="7">
    <location>
        <begin position="65"/>
        <end position="86"/>
    </location>
</feature>
<evidence type="ECO:0000256" key="5">
    <source>
        <dbReference type="ARBA" id="ARBA00022989"/>
    </source>
</evidence>